<dbReference type="CDD" id="cd18808">
    <property type="entry name" value="SF1_C_Upf1"/>
    <property type="match status" value="1"/>
</dbReference>
<name>A0AAV6VID0_9ARAC</name>
<sequence length="1469" mass="168005">MHEYLDNERYIELLSITKSYIIVFKTILKLRLSNAKGLIDDGLPGLENILNEIKNRRLKDVDDLHHQYGILKRLINNYDSYFLSKEVNDKYFRQLSILPQVSDFEDCEGSDLPINKADGPYDSVNHYLSVHFHQTRENMLRDFRDCVKKHRNSSFHTYENVSVICPPTYSPEGIFYTITITASKAVDWSKQFLLPGTMICFMEDSYESLTFAVITKPKVIENGSFEIEIKIKIDDACDDIFDGNVDYLMFEISADFEGYKHILNAIKEFDEMSFPLSDFLVYSDFQESEPDYLIKLDDPKYCCHKKCGGSREDLKNRMIVSLEQKNLQKLPSCSAYKTSRSVGNEISLKDTKQEYKISQTIDSCNCKQFDPLDYNDWPVAPELEMDHHQMEAFQMALTKKVSVIQGYPGSGKTFIGVKIVKTILQNLEISPIVVCCSSDHELDLFLEHISKLTKKIVRLGNKSQSNIARSHALDNLVTAYNFQLNKCKNRTIEIDYFQKESLNHLKLLVPKLLKCKPAQNSSHQFKEITRVSKEINDFDDICYLVKKEYLTGSALNEIICVKDRNELLSGSKTNSPFLLTSVLEWLCCSRNTALYEACESRFKKLKNFSIIDSVPNFNLWTLSLNKRFELFFVWREKCLSTINNKMREARDKYQKLKTSFNERVEPVKQNILKSSHVIGVTSSDAAKNRILLKSASPNILIVEEAETLLESHVISMLLPTTQHLIFIRDHKQVKPPTPANTELNDVDNLKLSMSERLLRNGAPSAILTMQHRMKPCLADLLAQQEFYPCLKSHKSVHYYEKIKGFKSSMFFLDHNKPEKLVCSGTSFINDYEANMIVLIVKYLTLMSYFEEQITILTFHAAQALLIKKYLDEEKLSVFVTTVENFRGKENDVVLISFVRSNTSGLLGFLYENRRIGIALSRARKGLFCIGNFSFYSSCSASWNNIVEKLKSKENIGPAISLTCFKHKKDIFAKSPENIRELIKDGCGEVCGYNLPCGHISPGKCHYDYQDHSEHFKCHLPCDKYILETKKLPNVCFEACKEAKTTVMNSSTVLCVVNVTKLLTCNHEVIIPRGTNLSSYKCEELVETVLPCSHKSYVPCFKTTRMNDLVCNEVIPRVSSCGHTITVPCSLNLQPDELLAFCEKTCDQLLTCGHACKGKCRWCFDMGIHAQCKENCEKKLECGHLCSGYCESPCLPCNKNCSSSCLHNAVCSNRCYDPCRPCEKMCKRKCKHSSCINKCSEPCSVPPCLLHCSLRLQCGHKCIGLCGDPCPSLCRVCNEEDLTLEHSMSATYVQLVDCGHIIKSDSLLEHIEDALESFVWPDCPECKTPIQRSLRYKDKLMKAKENVLSLNDYSKEIESIIRSVNSMETRNTILPLEFRGVHQKVTDILRESRPRSGPLLVLQHCLTVILDLIQVSKNFKETCQQNVILHSRFEKLLLWVHNNLTCASYQQLNEVSKEVEFLKNSVYLSN</sequence>
<dbReference type="Proteomes" id="UP000827092">
    <property type="component" value="Unassembled WGS sequence"/>
</dbReference>
<dbReference type="GO" id="GO:0031048">
    <property type="term" value="P:regulatory ncRNA-mediated heterochromatin formation"/>
    <property type="evidence" value="ECO:0007669"/>
    <property type="project" value="TreeGrafter"/>
</dbReference>
<evidence type="ECO:0000259" key="3">
    <source>
        <dbReference type="Pfam" id="PF25396"/>
    </source>
</evidence>
<dbReference type="InterPro" id="IPR045055">
    <property type="entry name" value="DNA2/NAM7-like"/>
</dbReference>
<evidence type="ECO:0000313" key="4">
    <source>
        <dbReference type="EMBL" id="KAG8196384.1"/>
    </source>
</evidence>
<dbReference type="SUPFAM" id="SSF52540">
    <property type="entry name" value="P-loop containing nucleoside triphosphate hydrolases"/>
    <property type="match status" value="1"/>
</dbReference>
<dbReference type="GO" id="GO:0004386">
    <property type="term" value="F:helicase activity"/>
    <property type="evidence" value="ECO:0007669"/>
    <property type="project" value="InterPro"/>
</dbReference>
<dbReference type="Gene3D" id="3.40.50.300">
    <property type="entry name" value="P-loop containing nucleotide triphosphate hydrolases"/>
    <property type="match status" value="3"/>
</dbReference>
<evidence type="ECO:0000259" key="1">
    <source>
        <dbReference type="Pfam" id="PF13086"/>
    </source>
</evidence>
<dbReference type="EMBL" id="JAFNEN010000071">
    <property type="protein sequence ID" value="KAG8196384.1"/>
    <property type="molecule type" value="Genomic_DNA"/>
</dbReference>
<feature type="domain" description="ZNFX1" evidence="3">
    <location>
        <begin position="151"/>
        <end position="251"/>
    </location>
</feature>
<dbReference type="InterPro" id="IPR057373">
    <property type="entry name" value="ZNFX1"/>
</dbReference>
<keyword evidence="5" id="KW-1185">Reference proteome</keyword>
<proteinExistence type="predicted"/>
<evidence type="ECO:0000259" key="2">
    <source>
        <dbReference type="Pfam" id="PF13087"/>
    </source>
</evidence>
<reference evidence="4 5" key="1">
    <citation type="journal article" date="2022" name="Nat. Ecol. Evol.">
        <title>A masculinizing supergene underlies an exaggerated male reproductive morph in a spider.</title>
        <authorList>
            <person name="Hendrickx F."/>
            <person name="De Corte Z."/>
            <person name="Sonet G."/>
            <person name="Van Belleghem S.M."/>
            <person name="Kostlbacher S."/>
            <person name="Vangestel C."/>
        </authorList>
    </citation>
    <scope>NUCLEOTIDE SEQUENCE [LARGE SCALE GENOMIC DNA]</scope>
    <source>
        <strain evidence="4">W744_W776</strain>
    </source>
</reference>
<evidence type="ECO:0008006" key="6">
    <source>
        <dbReference type="Google" id="ProtNLM"/>
    </source>
</evidence>
<evidence type="ECO:0000313" key="5">
    <source>
        <dbReference type="Proteomes" id="UP000827092"/>
    </source>
</evidence>
<dbReference type="GO" id="GO:0031380">
    <property type="term" value="C:nuclear RNA-directed RNA polymerase complex"/>
    <property type="evidence" value="ECO:0007669"/>
    <property type="project" value="TreeGrafter"/>
</dbReference>
<dbReference type="Pfam" id="PF25396">
    <property type="entry name" value="ZNFX1"/>
    <property type="match status" value="1"/>
</dbReference>
<dbReference type="InterPro" id="IPR041679">
    <property type="entry name" value="DNA2/NAM7-like_C"/>
</dbReference>
<dbReference type="Pfam" id="PF13087">
    <property type="entry name" value="AAA_12"/>
    <property type="match status" value="1"/>
</dbReference>
<dbReference type="InterPro" id="IPR047187">
    <property type="entry name" value="SF1_C_Upf1"/>
</dbReference>
<dbReference type="InterPro" id="IPR041677">
    <property type="entry name" value="DNA2/NAM7_AAA_11"/>
</dbReference>
<feature type="domain" description="DNA2/NAM7 helicase helicase" evidence="1">
    <location>
        <begin position="385"/>
        <end position="735"/>
    </location>
</feature>
<protein>
    <recommendedName>
        <fullName evidence="6">NFX1-type zinc finger-containing protein 1</fullName>
    </recommendedName>
</protein>
<gene>
    <name evidence="4" type="ORF">JTE90_009599</name>
</gene>
<dbReference type="InterPro" id="IPR027417">
    <property type="entry name" value="P-loop_NTPase"/>
</dbReference>
<dbReference type="Pfam" id="PF13086">
    <property type="entry name" value="AAA_11"/>
    <property type="match status" value="1"/>
</dbReference>
<dbReference type="PANTHER" id="PTHR10887:SF341">
    <property type="entry name" value="NFX1-TYPE ZINC FINGER-CONTAINING PROTEIN 1"/>
    <property type="match status" value="1"/>
</dbReference>
<organism evidence="4 5">
    <name type="scientific">Oedothorax gibbosus</name>
    <dbReference type="NCBI Taxonomy" id="931172"/>
    <lineage>
        <taxon>Eukaryota</taxon>
        <taxon>Metazoa</taxon>
        <taxon>Ecdysozoa</taxon>
        <taxon>Arthropoda</taxon>
        <taxon>Chelicerata</taxon>
        <taxon>Arachnida</taxon>
        <taxon>Araneae</taxon>
        <taxon>Araneomorphae</taxon>
        <taxon>Entelegynae</taxon>
        <taxon>Araneoidea</taxon>
        <taxon>Linyphiidae</taxon>
        <taxon>Erigoninae</taxon>
        <taxon>Oedothorax</taxon>
    </lineage>
</organism>
<accession>A0AAV6VID0</accession>
<feature type="domain" description="DNA2/NAM7 helicase-like C-terminal" evidence="2">
    <location>
        <begin position="750"/>
        <end position="931"/>
    </location>
</feature>
<comment type="caution">
    <text evidence="4">The sequence shown here is derived from an EMBL/GenBank/DDBJ whole genome shotgun (WGS) entry which is preliminary data.</text>
</comment>
<dbReference type="PANTHER" id="PTHR10887">
    <property type="entry name" value="DNA2/NAM7 HELICASE FAMILY"/>
    <property type="match status" value="1"/>
</dbReference>